<proteinExistence type="predicted"/>
<name>A0A3E1RIH3_9BURK</name>
<dbReference type="InterPro" id="IPR058548">
    <property type="entry name" value="MlaB-like_STAS"/>
</dbReference>
<evidence type="ECO:0000259" key="2">
    <source>
        <dbReference type="Pfam" id="PF13466"/>
    </source>
</evidence>
<evidence type="ECO:0000313" key="3">
    <source>
        <dbReference type="EMBL" id="RFO98792.1"/>
    </source>
</evidence>
<dbReference type="RefSeq" id="WP_117173727.1">
    <property type="nucleotide sequence ID" value="NZ_QFZK01000001.1"/>
</dbReference>
<evidence type="ECO:0000313" key="4">
    <source>
        <dbReference type="Proteomes" id="UP000260665"/>
    </source>
</evidence>
<dbReference type="OrthoDB" id="5298269at2"/>
<dbReference type="Gene3D" id="3.30.750.24">
    <property type="entry name" value="STAS domain"/>
    <property type="match status" value="1"/>
</dbReference>
<protein>
    <recommendedName>
        <fullName evidence="2">MlaB-like STAS domain-containing protein</fullName>
    </recommendedName>
</protein>
<keyword evidence="4" id="KW-1185">Reference proteome</keyword>
<dbReference type="Proteomes" id="UP000260665">
    <property type="component" value="Unassembled WGS sequence"/>
</dbReference>
<sequence length="530" mass="57719">MVTKSPTTSLLNKFTDLFRKPDSDEADSENSMRSDVPANSEESIRLLLKSKRRNDAMRVYELNQLRTIIRSGLGYKPPRELEITLAPASQARSSGMGSLERTSILSKIDGAEAHLEQWWGSGSSHAPLTGQTQATDSAAVPLDASDDDLDLDFTGMQAISEDDEQTPYPASGPAPFADDGIALTPIQVGLRDAALLYAEGEFSAAVTTLSGLLATTEIDDSDTELLTFSLLDVYRCSGKQDRFDALALDYASRFGRSPAEWFSLSEEGAPGATEEQPIQAFWKCPAILDTWALADCIAHHPAASQVCSINWLPLQHIDAATATALAKLIQTWCQNPIELHWLGIDSLMAALKMCRSGGDAASNEAWWLIQLDMLCILQQPQVFEELALEYCVAYEVSPPSWKTVACKLVYADDVPQAPEFVSTMPSGTYDSGPQSVPAYALYELKGNVTGENPKPLRELRAVSRSTGHITVSCSRLGRIDISAAGSLYSWAQECQARSCAVSFIYLPRLVQVYFHMLGMDQLASLSAGSH</sequence>
<gene>
    <name evidence="3" type="ORF">DIC66_02640</name>
</gene>
<feature type="region of interest" description="Disordered" evidence="1">
    <location>
        <begin position="15"/>
        <end position="41"/>
    </location>
</feature>
<dbReference type="Pfam" id="PF13466">
    <property type="entry name" value="STAS_2"/>
    <property type="match status" value="1"/>
</dbReference>
<organism evidence="3 4">
    <name type="scientific">Rhodoferax lacus</name>
    <dbReference type="NCBI Taxonomy" id="2184758"/>
    <lineage>
        <taxon>Bacteria</taxon>
        <taxon>Pseudomonadati</taxon>
        <taxon>Pseudomonadota</taxon>
        <taxon>Betaproteobacteria</taxon>
        <taxon>Burkholderiales</taxon>
        <taxon>Comamonadaceae</taxon>
        <taxon>Rhodoferax</taxon>
    </lineage>
</organism>
<feature type="domain" description="MlaB-like STAS" evidence="2">
    <location>
        <begin position="444"/>
        <end position="520"/>
    </location>
</feature>
<dbReference type="SUPFAM" id="SSF52091">
    <property type="entry name" value="SpoIIaa-like"/>
    <property type="match status" value="1"/>
</dbReference>
<dbReference type="InterPro" id="IPR036513">
    <property type="entry name" value="STAS_dom_sf"/>
</dbReference>
<evidence type="ECO:0000256" key="1">
    <source>
        <dbReference type="SAM" id="MobiDB-lite"/>
    </source>
</evidence>
<dbReference type="EMBL" id="QFZK01000001">
    <property type="protein sequence ID" value="RFO98792.1"/>
    <property type="molecule type" value="Genomic_DNA"/>
</dbReference>
<comment type="caution">
    <text evidence="3">The sequence shown here is derived from an EMBL/GenBank/DDBJ whole genome shotgun (WGS) entry which is preliminary data.</text>
</comment>
<reference evidence="3 4" key="1">
    <citation type="submission" date="2018-05" db="EMBL/GenBank/DDBJ databases">
        <title>Rhodoferax soyangensis sp.nov., isolated from an oligotrophic freshwater lake.</title>
        <authorList>
            <person name="Park M."/>
        </authorList>
    </citation>
    <scope>NUCLEOTIDE SEQUENCE [LARGE SCALE GENOMIC DNA]</scope>
    <source>
        <strain evidence="3 4">IMCC26218</strain>
    </source>
</reference>
<dbReference type="AlphaFoldDB" id="A0A3E1RIH3"/>
<accession>A0A3E1RIH3</accession>